<dbReference type="InterPro" id="IPR005999">
    <property type="entry name" value="Glycerol_kin"/>
</dbReference>
<keyword evidence="3 9" id="KW-0808">Transferase</keyword>
<keyword evidence="5 9" id="KW-0418">Kinase</keyword>
<evidence type="ECO:0000256" key="3">
    <source>
        <dbReference type="ARBA" id="ARBA00022679"/>
    </source>
</evidence>
<feature type="binding site" evidence="9">
    <location>
        <position position="310"/>
    </location>
    <ligand>
        <name>ATP</name>
        <dbReference type="ChEBI" id="CHEBI:30616"/>
    </ligand>
</feature>
<reference evidence="14" key="1">
    <citation type="submission" date="2017-06" db="EMBL/GenBank/DDBJ databases">
        <authorList>
            <person name="Varghese N."/>
            <person name="Submissions S."/>
        </authorList>
    </citation>
    <scope>NUCLEOTIDE SEQUENCE [LARGE SCALE GENOMIC DNA]</scope>
    <source>
        <strain evidence="14">LNB2</strain>
    </source>
</reference>
<dbReference type="SUPFAM" id="SSF53067">
    <property type="entry name" value="Actin-like ATPase domain"/>
    <property type="match status" value="2"/>
</dbReference>
<dbReference type="NCBIfam" id="NF000756">
    <property type="entry name" value="PRK00047.1"/>
    <property type="match status" value="1"/>
</dbReference>
<evidence type="ECO:0000256" key="2">
    <source>
        <dbReference type="ARBA" id="ARBA00009156"/>
    </source>
</evidence>
<keyword evidence="4 9" id="KW-0547">Nucleotide-binding</keyword>
<comment type="activity regulation">
    <text evidence="9">Inhibited by fructose 1,6-bisphosphate (FBP).</text>
</comment>
<dbReference type="RefSeq" id="WP_089218098.1">
    <property type="nucleotide sequence ID" value="NZ_FZOS01000002.1"/>
</dbReference>
<dbReference type="CDD" id="cd07786">
    <property type="entry name" value="FGGY_EcGK_like"/>
    <property type="match status" value="1"/>
</dbReference>
<evidence type="ECO:0000256" key="7">
    <source>
        <dbReference type="ARBA" id="ARBA00022840"/>
    </source>
</evidence>
<dbReference type="OrthoDB" id="9805576at2"/>
<dbReference type="EMBL" id="FZOS01000002">
    <property type="protein sequence ID" value="SNS17000.1"/>
    <property type="molecule type" value="Genomic_DNA"/>
</dbReference>
<dbReference type="EC" id="2.7.1.30" evidence="9"/>
<feature type="binding site" evidence="9">
    <location>
        <position position="85"/>
    </location>
    <ligand>
        <name>glycerol</name>
        <dbReference type="ChEBI" id="CHEBI:17754"/>
    </ligand>
</feature>
<dbReference type="Proteomes" id="UP000198281">
    <property type="component" value="Unassembled WGS sequence"/>
</dbReference>
<feature type="binding site" evidence="9">
    <location>
        <position position="14"/>
    </location>
    <ligand>
        <name>sn-glycerol 3-phosphate</name>
        <dbReference type="ChEBI" id="CHEBI:57597"/>
    </ligand>
</feature>
<evidence type="ECO:0000256" key="8">
    <source>
        <dbReference type="ARBA" id="ARBA00052101"/>
    </source>
</evidence>
<dbReference type="UniPathway" id="UPA00618">
    <property type="reaction ID" value="UER00672"/>
</dbReference>
<dbReference type="InterPro" id="IPR018485">
    <property type="entry name" value="FGGY_C"/>
</dbReference>
<feature type="binding site" evidence="9">
    <location>
        <position position="14"/>
    </location>
    <ligand>
        <name>ADP</name>
        <dbReference type="ChEBI" id="CHEBI:456216"/>
    </ligand>
</feature>
<dbReference type="PANTHER" id="PTHR10196:SF78">
    <property type="entry name" value="GLYCEROL KINASE"/>
    <property type="match status" value="1"/>
</dbReference>
<evidence type="ECO:0000313" key="14">
    <source>
        <dbReference type="Proteomes" id="UP000198281"/>
    </source>
</evidence>
<dbReference type="Pfam" id="PF00370">
    <property type="entry name" value="FGGY_N"/>
    <property type="match status" value="1"/>
</dbReference>
<dbReference type="GO" id="GO:0005829">
    <property type="term" value="C:cytosol"/>
    <property type="evidence" value="ECO:0007669"/>
    <property type="project" value="TreeGrafter"/>
</dbReference>
<feature type="domain" description="Carbohydrate kinase FGGY C-terminal" evidence="12">
    <location>
        <begin position="262"/>
        <end position="450"/>
    </location>
</feature>
<comment type="pathway">
    <text evidence="1 9">Polyol metabolism; glycerol degradation via glycerol kinase pathway; sn-glycerol 3-phosphate from glycerol: step 1/1.</text>
</comment>
<proteinExistence type="inferred from homology"/>
<dbReference type="InterPro" id="IPR043129">
    <property type="entry name" value="ATPase_NBD"/>
</dbReference>
<dbReference type="Pfam" id="PF02782">
    <property type="entry name" value="FGGY_C"/>
    <property type="match status" value="1"/>
</dbReference>
<keyword evidence="7 9" id="KW-0067">ATP-binding</keyword>
<dbReference type="NCBIfam" id="TIGR01311">
    <property type="entry name" value="glycerol_kin"/>
    <property type="match status" value="1"/>
</dbReference>
<feature type="binding site" evidence="9">
    <location>
        <position position="246"/>
    </location>
    <ligand>
        <name>glycerol</name>
        <dbReference type="ChEBI" id="CHEBI:17754"/>
    </ligand>
</feature>
<evidence type="ECO:0000256" key="5">
    <source>
        <dbReference type="ARBA" id="ARBA00022777"/>
    </source>
</evidence>
<feature type="binding site" evidence="9">
    <location>
        <position position="84"/>
    </location>
    <ligand>
        <name>glycerol</name>
        <dbReference type="ChEBI" id="CHEBI:17754"/>
    </ligand>
</feature>
<feature type="binding site" evidence="9">
    <location>
        <position position="267"/>
    </location>
    <ligand>
        <name>ATP</name>
        <dbReference type="ChEBI" id="CHEBI:30616"/>
    </ligand>
</feature>
<protein>
    <recommendedName>
        <fullName evidence="9">Glycerol kinase</fullName>
        <ecNumber evidence="9">2.7.1.30</ecNumber>
    </recommendedName>
    <alternativeName>
        <fullName evidence="9">ATP:glycerol 3-phosphotransferase</fullName>
    </alternativeName>
    <alternativeName>
        <fullName evidence="9">Glycerokinase</fullName>
        <shortName evidence="9">GK</shortName>
    </alternativeName>
</protein>
<feature type="binding site" evidence="9">
    <location>
        <position position="85"/>
    </location>
    <ligand>
        <name>sn-glycerol 3-phosphate</name>
        <dbReference type="ChEBI" id="CHEBI:57597"/>
    </ligand>
</feature>
<dbReference type="PROSITE" id="PS00445">
    <property type="entry name" value="FGGY_KINASES_2"/>
    <property type="match status" value="1"/>
</dbReference>
<dbReference type="PIRSF" id="PIRSF000538">
    <property type="entry name" value="GlpK"/>
    <property type="match status" value="1"/>
</dbReference>
<feature type="binding site" evidence="9">
    <location>
        <position position="411"/>
    </location>
    <ligand>
        <name>ADP</name>
        <dbReference type="ChEBI" id="CHEBI:456216"/>
    </ligand>
</feature>
<evidence type="ECO:0000256" key="1">
    <source>
        <dbReference type="ARBA" id="ARBA00005190"/>
    </source>
</evidence>
<evidence type="ECO:0000256" key="4">
    <source>
        <dbReference type="ARBA" id="ARBA00022741"/>
    </source>
</evidence>
<evidence type="ECO:0000259" key="12">
    <source>
        <dbReference type="Pfam" id="PF02782"/>
    </source>
</evidence>
<dbReference type="FunFam" id="3.30.420.40:FF:000007">
    <property type="entry name" value="Glycerol kinase"/>
    <property type="match status" value="1"/>
</dbReference>
<feature type="binding site" evidence="9">
    <location>
        <position position="18"/>
    </location>
    <ligand>
        <name>ADP</name>
        <dbReference type="ChEBI" id="CHEBI:456216"/>
    </ligand>
</feature>
<comment type="caution">
    <text evidence="9">Lacks conserved residue(s) required for the propagation of feature annotation.</text>
</comment>
<feature type="binding site" evidence="9">
    <location>
        <position position="84"/>
    </location>
    <ligand>
        <name>sn-glycerol 3-phosphate</name>
        <dbReference type="ChEBI" id="CHEBI:57597"/>
    </ligand>
</feature>
<feature type="domain" description="Carbohydrate kinase FGGY N-terminal" evidence="11">
    <location>
        <begin position="6"/>
        <end position="252"/>
    </location>
</feature>
<organism evidence="13 14">
    <name type="scientific">Edaphosphingomonas laterariae</name>
    <dbReference type="NCBI Taxonomy" id="861865"/>
    <lineage>
        <taxon>Bacteria</taxon>
        <taxon>Pseudomonadati</taxon>
        <taxon>Pseudomonadota</taxon>
        <taxon>Alphaproteobacteria</taxon>
        <taxon>Sphingomonadales</taxon>
        <taxon>Rhizorhabdaceae</taxon>
        <taxon>Edaphosphingomonas</taxon>
    </lineage>
</organism>
<dbReference type="InterPro" id="IPR018484">
    <property type="entry name" value="FGGY_N"/>
</dbReference>
<keyword evidence="6 9" id="KW-0319">Glycerol metabolism</keyword>
<comment type="function">
    <text evidence="9">Key enzyme in the regulation of glycerol uptake and metabolism. Catalyzes the phosphorylation of glycerol to yield sn-glycerol 3-phosphate.</text>
</comment>
<evidence type="ECO:0000256" key="10">
    <source>
        <dbReference type="RuleBase" id="RU003733"/>
    </source>
</evidence>
<feature type="binding site" evidence="9">
    <location>
        <position position="136"/>
    </location>
    <ligand>
        <name>glycerol</name>
        <dbReference type="ChEBI" id="CHEBI:17754"/>
    </ligand>
</feature>
<evidence type="ECO:0000256" key="9">
    <source>
        <dbReference type="HAMAP-Rule" id="MF_00186"/>
    </source>
</evidence>
<feature type="binding site" evidence="9">
    <location>
        <position position="415"/>
    </location>
    <ligand>
        <name>ADP</name>
        <dbReference type="ChEBI" id="CHEBI:456216"/>
    </ligand>
</feature>
<gene>
    <name evidence="9" type="primary">glpK</name>
    <name evidence="13" type="ORF">SAMN06295912_10288</name>
</gene>
<dbReference type="GO" id="GO:0006072">
    <property type="term" value="P:glycerol-3-phosphate metabolic process"/>
    <property type="evidence" value="ECO:0007669"/>
    <property type="project" value="InterPro"/>
</dbReference>
<feature type="binding site" evidence="9">
    <location>
        <position position="245"/>
    </location>
    <ligand>
        <name>glycerol</name>
        <dbReference type="ChEBI" id="CHEBI:17754"/>
    </ligand>
</feature>
<feature type="binding site" evidence="9">
    <location>
        <position position="245"/>
    </location>
    <ligand>
        <name>sn-glycerol 3-phosphate</name>
        <dbReference type="ChEBI" id="CHEBI:57597"/>
    </ligand>
</feature>
<feature type="binding site" evidence="9">
    <location>
        <position position="310"/>
    </location>
    <ligand>
        <name>ADP</name>
        <dbReference type="ChEBI" id="CHEBI:456216"/>
    </ligand>
</feature>
<dbReference type="InterPro" id="IPR000577">
    <property type="entry name" value="Carb_kinase_FGGY"/>
</dbReference>
<evidence type="ECO:0000259" key="11">
    <source>
        <dbReference type="Pfam" id="PF00370"/>
    </source>
</evidence>
<sequence>MSEPRYILAIDQGTTSTRSIVFDDQARVVATGQAEFAQHYPEDGWVEHDPEDIWRDTLATAREAIAEAKLAATDIAAVGITNQRETTLLWDRATGEPIHRAIVWQDRRTADHCATLKAAGHEVLVRERTGLLLDPYFSATKLSWLLDNVPDARARAERGELAFGTIDCFLLWRMTGGRVHATDATNASRTMLFDIHRQQWDADLLVLFDIPASVLPEVRDSSSLFGHCVPELFGAPIPIAGIAGDQQAALIGQGCFERGSAKATYGTGCFMLLNTGDKAVRSENRLLTTTAYRLNGKAAYAIEGSIFVAGAAIKWLRDGLGLITHASQTDDMATRVADNGGVYMVPAFVGLGAPHWDAHARGLITGLTLGSSAAHVARAALESVGYQTADLVAAMIEDGAARPSALRVDGGMSANDWLCQFLADILEIPVERPANLETTALGAAFLAGMAVGLWDGPEAVKALTRQDRSFTPAGDPQRRADLLAGWRKALERALA</sequence>
<feature type="binding site" evidence="9">
    <location>
        <position position="14"/>
    </location>
    <ligand>
        <name>ATP</name>
        <dbReference type="ChEBI" id="CHEBI:30616"/>
    </ligand>
</feature>
<evidence type="ECO:0000256" key="6">
    <source>
        <dbReference type="ARBA" id="ARBA00022798"/>
    </source>
</evidence>
<feature type="binding site" evidence="9">
    <location>
        <position position="411"/>
    </location>
    <ligand>
        <name>ATP</name>
        <dbReference type="ChEBI" id="CHEBI:30616"/>
    </ligand>
</feature>
<dbReference type="Gene3D" id="3.30.420.40">
    <property type="match status" value="2"/>
</dbReference>
<name>A0A239CA71_9SPHN</name>
<dbReference type="PANTHER" id="PTHR10196">
    <property type="entry name" value="SUGAR KINASE"/>
    <property type="match status" value="1"/>
</dbReference>
<dbReference type="GO" id="GO:0019563">
    <property type="term" value="P:glycerol catabolic process"/>
    <property type="evidence" value="ECO:0007669"/>
    <property type="project" value="UniProtKB-UniRule"/>
</dbReference>
<dbReference type="PROSITE" id="PS00933">
    <property type="entry name" value="FGGY_KINASES_1"/>
    <property type="match status" value="1"/>
</dbReference>
<dbReference type="FunFam" id="3.30.420.40:FF:000008">
    <property type="entry name" value="Glycerol kinase"/>
    <property type="match status" value="1"/>
</dbReference>
<keyword evidence="14" id="KW-1185">Reference proteome</keyword>
<dbReference type="InterPro" id="IPR018483">
    <property type="entry name" value="Carb_kinase_FGGY_CS"/>
</dbReference>
<feature type="binding site" evidence="9">
    <location>
        <position position="136"/>
    </location>
    <ligand>
        <name>sn-glycerol 3-phosphate</name>
        <dbReference type="ChEBI" id="CHEBI:57597"/>
    </ligand>
</feature>
<dbReference type="AlphaFoldDB" id="A0A239CA71"/>
<dbReference type="HAMAP" id="MF_00186">
    <property type="entry name" value="Glycerol_kin"/>
    <property type="match status" value="1"/>
</dbReference>
<feature type="binding site" evidence="9">
    <location>
        <position position="16"/>
    </location>
    <ligand>
        <name>ATP</name>
        <dbReference type="ChEBI" id="CHEBI:30616"/>
    </ligand>
</feature>
<dbReference type="GO" id="GO:0004370">
    <property type="term" value="F:glycerol kinase activity"/>
    <property type="evidence" value="ECO:0007669"/>
    <property type="project" value="UniProtKB-UniRule"/>
</dbReference>
<comment type="similarity">
    <text evidence="2 9 10">Belongs to the FGGY kinase family.</text>
</comment>
<comment type="catalytic activity">
    <reaction evidence="8 9">
        <text>glycerol + ATP = sn-glycerol 3-phosphate + ADP + H(+)</text>
        <dbReference type="Rhea" id="RHEA:21644"/>
        <dbReference type="ChEBI" id="CHEBI:15378"/>
        <dbReference type="ChEBI" id="CHEBI:17754"/>
        <dbReference type="ChEBI" id="CHEBI:30616"/>
        <dbReference type="ChEBI" id="CHEBI:57597"/>
        <dbReference type="ChEBI" id="CHEBI:456216"/>
        <dbReference type="EC" id="2.7.1.30"/>
    </reaction>
</comment>
<feature type="binding site" evidence="9">
    <location>
        <position position="15"/>
    </location>
    <ligand>
        <name>ATP</name>
        <dbReference type="ChEBI" id="CHEBI:30616"/>
    </ligand>
</feature>
<dbReference type="GO" id="GO:0005524">
    <property type="term" value="F:ATP binding"/>
    <property type="evidence" value="ECO:0007669"/>
    <property type="project" value="UniProtKB-UniRule"/>
</dbReference>
<evidence type="ECO:0000313" key="13">
    <source>
        <dbReference type="EMBL" id="SNS17000.1"/>
    </source>
</evidence>
<feature type="binding site" evidence="9">
    <location>
        <position position="267"/>
    </location>
    <ligand>
        <name>ADP</name>
        <dbReference type="ChEBI" id="CHEBI:456216"/>
    </ligand>
</feature>
<accession>A0A239CA71</accession>